<dbReference type="Proteomes" id="UP001206595">
    <property type="component" value="Unassembled WGS sequence"/>
</dbReference>
<reference evidence="1" key="2">
    <citation type="journal article" date="2022" name="Proc. Natl. Acad. Sci. U.S.A.">
        <title>Diploid-dominant life cycles characterize the early evolution of Fungi.</title>
        <authorList>
            <person name="Amses K.R."/>
            <person name="Simmons D.R."/>
            <person name="Longcore J.E."/>
            <person name="Mondo S.J."/>
            <person name="Seto K."/>
            <person name="Jeronimo G.H."/>
            <person name="Bonds A.E."/>
            <person name="Quandt C.A."/>
            <person name="Davis W.J."/>
            <person name="Chang Y."/>
            <person name="Federici B.A."/>
            <person name="Kuo A."/>
            <person name="LaButti K."/>
            <person name="Pangilinan J."/>
            <person name="Andreopoulos W."/>
            <person name="Tritt A."/>
            <person name="Riley R."/>
            <person name="Hundley H."/>
            <person name="Johnson J."/>
            <person name="Lipzen A."/>
            <person name="Barry K."/>
            <person name="Lang B.F."/>
            <person name="Cuomo C.A."/>
            <person name="Buchler N.E."/>
            <person name="Grigoriev I.V."/>
            <person name="Spatafora J.W."/>
            <person name="Stajich J.E."/>
            <person name="James T.Y."/>
        </authorList>
    </citation>
    <scope>NUCLEOTIDE SEQUENCE</scope>
    <source>
        <strain evidence="1">AG</strain>
    </source>
</reference>
<keyword evidence="2" id="KW-1185">Reference proteome</keyword>
<organism evidence="1 2">
    <name type="scientific">Umbelopsis ramanniana AG</name>
    <dbReference type="NCBI Taxonomy" id="1314678"/>
    <lineage>
        <taxon>Eukaryota</taxon>
        <taxon>Fungi</taxon>
        <taxon>Fungi incertae sedis</taxon>
        <taxon>Mucoromycota</taxon>
        <taxon>Mucoromycotina</taxon>
        <taxon>Umbelopsidomycetes</taxon>
        <taxon>Umbelopsidales</taxon>
        <taxon>Umbelopsidaceae</taxon>
        <taxon>Umbelopsis</taxon>
    </lineage>
</organism>
<gene>
    <name evidence="1" type="ORF">K450DRAFT_200369</name>
</gene>
<dbReference type="RefSeq" id="XP_051443344.1">
    <property type="nucleotide sequence ID" value="XM_051584630.1"/>
</dbReference>
<dbReference type="AlphaFoldDB" id="A0AAD5HBN9"/>
<dbReference type="SUPFAM" id="SSF52047">
    <property type="entry name" value="RNI-like"/>
    <property type="match status" value="1"/>
</dbReference>
<dbReference type="GO" id="GO:0031146">
    <property type="term" value="P:SCF-dependent proteasomal ubiquitin-dependent protein catabolic process"/>
    <property type="evidence" value="ECO:0007669"/>
    <property type="project" value="TreeGrafter"/>
</dbReference>
<comment type="caution">
    <text evidence="1">The sequence shown here is derived from an EMBL/GenBank/DDBJ whole genome shotgun (WGS) entry which is preliminary data.</text>
</comment>
<reference evidence="1" key="1">
    <citation type="submission" date="2021-06" db="EMBL/GenBank/DDBJ databases">
        <authorList>
            <consortium name="DOE Joint Genome Institute"/>
            <person name="Mondo S.J."/>
            <person name="Amses K.R."/>
            <person name="Simmons D.R."/>
            <person name="Longcore J.E."/>
            <person name="Seto K."/>
            <person name="Alves G.H."/>
            <person name="Bonds A.E."/>
            <person name="Quandt C.A."/>
            <person name="Davis W.J."/>
            <person name="Chang Y."/>
            <person name="Letcher P.M."/>
            <person name="Powell M.J."/>
            <person name="Kuo A."/>
            <person name="Labutti K."/>
            <person name="Pangilinan J."/>
            <person name="Andreopoulos W."/>
            <person name="Tritt A."/>
            <person name="Riley R."/>
            <person name="Hundley H."/>
            <person name="Johnson J."/>
            <person name="Lipzen A."/>
            <person name="Barry K."/>
            <person name="Berbee M.L."/>
            <person name="Buchler N.E."/>
            <person name="Grigoriev I.V."/>
            <person name="Spatafora J.W."/>
            <person name="Stajich J.E."/>
            <person name="James T.Y."/>
        </authorList>
    </citation>
    <scope>NUCLEOTIDE SEQUENCE</scope>
    <source>
        <strain evidence="1">AG</strain>
    </source>
</reference>
<dbReference type="PANTHER" id="PTHR13318">
    <property type="entry name" value="PARTNER OF PAIRED, ISOFORM B-RELATED"/>
    <property type="match status" value="1"/>
</dbReference>
<accession>A0AAD5HBN9</accession>
<dbReference type="EMBL" id="MU620930">
    <property type="protein sequence ID" value="KAI8578340.1"/>
    <property type="molecule type" value="Genomic_DNA"/>
</dbReference>
<evidence type="ECO:0000313" key="1">
    <source>
        <dbReference type="EMBL" id="KAI8578340.1"/>
    </source>
</evidence>
<dbReference type="GO" id="GO:0019005">
    <property type="term" value="C:SCF ubiquitin ligase complex"/>
    <property type="evidence" value="ECO:0007669"/>
    <property type="project" value="TreeGrafter"/>
</dbReference>
<dbReference type="Gene3D" id="3.80.10.10">
    <property type="entry name" value="Ribonuclease Inhibitor"/>
    <property type="match status" value="1"/>
</dbReference>
<sequence length="482" mass="54234">MSTVSLYLDDMDLISLCVSYPPLQPYFFSQLKNLAILTHPFCLIEYDIDRCRRLTHLLALSSEENFTAFHRIPKTLRIRQLHLGWSGLPEYSFNIEEGGNIGWIEMFSTIAATCPNINQFVYEAGSPTGAHRPPSSDQTQGCQCDDCAMALIMKSLPPMPNLKKLCLYTDTQPDIQFSIANIISRARIEEFKYISSGHPYVHRELISKIQSTQSLQSLVLLSRSPAATLTLLTVKLCTAFSTIHHLQLDDHSWQSPDRAHALELIATLNLTNLKSFRYEATLYRGVTTNVNRTTNLPGWPGVGLRDVSRILPGETPPPRDAYDLRRYPEYIGYLESNKGIVLTKFFMSFSSLTRVELKNCSFLNDTFFSSIWQCLPFLSELLIQDCPDITGTSIESSCGKGWSQLTKLDISTCKNLTDQCIYAIAETTKASRVQLLVYERPTAFLNPVVNGIIELGYRIGRTHKPSSTILLRGFGNDEAGTE</sequence>
<dbReference type="InterPro" id="IPR032675">
    <property type="entry name" value="LRR_dom_sf"/>
</dbReference>
<proteinExistence type="predicted"/>
<name>A0AAD5HBN9_UMBRA</name>
<evidence type="ECO:0000313" key="2">
    <source>
        <dbReference type="Proteomes" id="UP001206595"/>
    </source>
</evidence>
<protein>
    <submittedName>
        <fullName evidence="1">Uncharacterized protein</fullName>
    </submittedName>
</protein>
<dbReference type="GeneID" id="75909980"/>